<dbReference type="OrthoDB" id="448455at2759"/>
<dbReference type="PANTHER" id="PTHR24166:SF48">
    <property type="entry name" value="PROTEIN VAPYRIN"/>
    <property type="match status" value="1"/>
</dbReference>
<feature type="repeat" description="ANK" evidence="3">
    <location>
        <begin position="703"/>
        <end position="736"/>
    </location>
</feature>
<keyword evidence="4" id="KW-0175">Coiled coil</keyword>
<sequence length="1110" mass="125005">MASIQTYLDIGDLIDIIDLLKRCGFPETKWYELALRLGLKKNTLDVIEAKHRGNVCRCMTECLSQWLGRADNVDSKGGANLDSLSDALQSMNETAVAEKLKHHVLINIFTNRHTVLSQSLCDSVSIAWLLYGECMLTQEAVSRVVSASPSIHNQREALLTAVKEAIQTDPNSLHIFANVLCTISTNVSLGQAILDDISKHFPTPEVGVVPETKPHDVLIVPQDNGSTNETKIPIITRSDSSSDTSSQSLLPQVEVHVPVSKGLLGDFRSMRMSYGKMFYNVGKIIKRISPPLEEIKEFLSCCGTILRRKVEQCSDDIPSVLRLIQDKSSLTDIELLHSVVEEMEITEAKECIETYKAKLKEFCKSLSVSLCLKERFASIPHLQCETITLVFDWEPEEHLLKDIKELLAKVSGKLLRIEYIEPHKSISVTCSFPFSDVGFTVLRMIENIHILMGQGLKELTIGNLTLWRRQDVRQKELKEKDQDLLQRTEVVSYIILEEAEHRLRDAISSKEKETIELKQEQSMITILEEESLSSDPKSIKEVEEEPLDKELNKLNSQFDEIKGKNKDLSDKLSKIKIDYLRSLSSNTSSAAGKVRRGMSLEIDDYKFHLKAMKRPDYQPLVDNERIIEKLQEKITLTNMELITEREHNEKIIKYIKGNVEKKKMHIMCKDNKTPLHWAAEIGHQETVRLLLSNEATVDIRDKDGRTPLHYASGNGHLTLVQTLFLEYGADINAVDKDGRTLLHYASDNGHLTLVQTLILEYGADINAVDKEGYTPLHYASSHHLQVVEFLLEKGASPGSKGLDGCTPLHKAAWDGHNNIVKALLEKDYSIIDEKEEGGWAAISNAVMRGHHEAVETLIEYGADFGVNDEGEWSLLHIAARHGHAEVVEVLIDHKLDVNIKDKSGLRAFDVALTQAHPNVVETMLNHGASVNIRDSDEGKRALHIAVDSIQKPKRYEVVKLLLQHEGVDPDIPDDTGSTPLHYAVKRGYSKIVHLLLEYKADPYIKDKNDVTPLDIAQDDEEIMAIFREFGYNQSYTVNDQEDGLIPREATYHAAAEENSSAPVSSWSVDRVCSWLTEIGLEMHTDLKDLGITKVGHIKTLRQKLNERLQS</sequence>
<dbReference type="Gene3D" id="1.10.533.10">
    <property type="entry name" value="Death Domain, Fas"/>
    <property type="match status" value="1"/>
</dbReference>
<evidence type="ECO:0000256" key="4">
    <source>
        <dbReference type="SAM" id="Coils"/>
    </source>
</evidence>
<feature type="domain" description="Death" evidence="5">
    <location>
        <begin position="29"/>
        <end position="104"/>
    </location>
</feature>
<dbReference type="Pfam" id="PF13637">
    <property type="entry name" value="Ank_4"/>
    <property type="match status" value="1"/>
</dbReference>
<protein>
    <recommendedName>
        <fullName evidence="5">Death domain-containing protein</fullName>
    </recommendedName>
</protein>
<dbReference type="PROSITE" id="PS50297">
    <property type="entry name" value="ANK_REP_REGION"/>
    <property type="match status" value="8"/>
</dbReference>
<dbReference type="SUPFAM" id="SSF47986">
    <property type="entry name" value="DEATH domain"/>
    <property type="match status" value="1"/>
</dbReference>
<dbReference type="PROSITE" id="PS50017">
    <property type="entry name" value="DEATH_DOMAIN"/>
    <property type="match status" value="1"/>
</dbReference>
<dbReference type="InterPro" id="IPR013761">
    <property type="entry name" value="SAM/pointed_sf"/>
</dbReference>
<accession>A0A1X7UPD2</accession>
<dbReference type="Gene3D" id="1.10.150.50">
    <property type="entry name" value="Transcription Factor, Ets-1"/>
    <property type="match status" value="1"/>
</dbReference>
<feature type="repeat" description="ANK" evidence="3">
    <location>
        <begin position="837"/>
        <end position="869"/>
    </location>
</feature>
<dbReference type="InParanoid" id="A0A1X7UPD2"/>
<dbReference type="SUPFAM" id="SSF47769">
    <property type="entry name" value="SAM/Pointed domain"/>
    <property type="match status" value="1"/>
</dbReference>
<dbReference type="Pfam" id="PF00531">
    <property type="entry name" value="Death"/>
    <property type="match status" value="1"/>
</dbReference>
<dbReference type="PRINTS" id="PR01415">
    <property type="entry name" value="ANKYRIN"/>
</dbReference>
<dbReference type="SMART" id="SM00248">
    <property type="entry name" value="ANK"/>
    <property type="match status" value="10"/>
</dbReference>
<feature type="coiled-coil region" evidence="4">
    <location>
        <begin position="496"/>
        <end position="571"/>
    </location>
</feature>
<evidence type="ECO:0000313" key="6">
    <source>
        <dbReference type="EnsemblMetazoa" id="Aqu2.1.29379_001"/>
    </source>
</evidence>
<dbReference type="PANTHER" id="PTHR24166">
    <property type="entry name" value="ROLLING PEBBLES, ISOFORM B"/>
    <property type="match status" value="1"/>
</dbReference>
<dbReference type="Pfam" id="PF00023">
    <property type="entry name" value="Ank"/>
    <property type="match status" value="1"/>
</dbReference>
<evidence type="ECO:0000256" key="1">
    <source>
        <dbReference type="ARBA" id="ARBA00022737"/>
    </source>
</evidence>
<dbReference type="SUPFAM" id="SSF48403">
    <property type="entry name" value="Ankyrin repeat"/>
    <property type="match status" value="1"/>
</dbReference>
<keyword evidence="1" id="KW-0677">Repeat</keyword>
<dbReference type="CDD" id="cd01670">
    <property type="entry name" value="Death"/>
    <property type="match status" value="1"/>
</dbReference>
<dbReference type="InterPro" id="IPR011029">
    <property type="entry name" value="DEATH-like_dom_sf"/>
</dbReference>
<feature type="repeat" description="ANK" evidence="3">
    <location>
        <begin position="975"/>
        <end position="1007"/>
    </location>
</feature>
<feature type="repeat" description="ANK" evidence="3">
    <location>
        <begin position="903"/>
        <end position="935"/>
    </location>
</feature>
<dbReference type="GO" id="GO:0007165">
    <property type="term" value="P:signal transduction"/>
    <property type="evidence" value="ECO:0007669"/>
    <property type="project" value="InterPro"/>
</dbReference>
<dbReference type="InterPro" id="IPR000488">
    <property type="entry name" value="Death_dom"/>
</dbReference>
<dbReference type="AlphaFoldDB" id="A0A1X7UPD2"/>
<dbReference type="PROSITE" id="PS50088">
    <property type="entry name" value="ANK_REPEAT"/>
    <property type="match status" value="8"/>
</dbReference>
<dbReference type="EnsemblMetazoa" id="Aqu2.1.29379_001">
    <property type="protein sequence ID" value="Aqu2.1.29379_001"/>
    <property type="gene ID" value="Aqu2.1.29379"/>
</dbReference>
<evidence type="ECO:0000256" key="3">
    <source>
        <dbReference type="PROSITE-ProRule" id="PRU00023"/>
    </source>
</evidence>
<dbReference type="Pfam" id="PF12796">
    <property type="entry name" value="Ank_2"/>
    <property type="match status" value="3"/>
</dbReference>
<name>A0A1X7UPD2_AMPQE</name>
<dbReference type="InterPro" id="IPR001660">
    <property type="entry name" value="SAM"/>
</dbReference>
<dbReference type="SMART" id="SM00454">
    <property type="entry name" value="SAM"/>
    <property type="match status" value="1"/>
</dbReference>
<feature type="repeat" description="ANK" evidence="3">
    <location>
        <begin position="870"/>
        <end position="902"/>
    </location>
</feature>
<dbReference type="eggNOG" id="KOG4177">
    <property type="taxonomic scope" value="Eukaryota"/>
</dbReference>
<proteinExistence type="predicted"/>
<reference evidence="6" key="1">
    <citation type="submission" date="2017-05" db="UniProtKB">
        <authorList>
            <consortium name="EnsemblMetazoa"/>
        </authorList>
    </citation>
    <scope>IDENTIFICATION</scope>
</reference>
<dbReference type="Gene3D" id="1.25.40.20">
    <property type="entry name" value="Ankyrin repeat-containing domain"/>
    <property type="match status" value="3"/>
</dbReference>
<dbReference type="InterPro" id="IPR036770">
    <property type="entry name" value="Ankyrin_rpt-contain_sf"/>
</dbReference>
<feature type="repeat" description="ANK" evidence="3">
    <location>
        <begin position="803"/>
        <end position="835"/>
    </location>
</feature>
<keyword evidence="2 3" id="KW-0040">ANK repeat</keyword>
<evidence type="ECO:0000256" key="2">
    <source>
        <dbReference type="ARBA" id="ARBA00023043"/>
    </source>
</evidence>
<evidence type="ECO:0000259" key="5">
    <source>
        <dbReference type="PROSITE" id="PS50017"/>
    </source>
</evidence>
<organism evidence="6">
    <name type="scientific">Amphimedon queenslandica</name>
    <name type="common">Sponge</name>
    <dbReference type="NCBI Taxonomy" id="400682"/>
    <lineage>
        <taxon>Eukaryota</taxon>
        <taxon>Metazoa</taxon>
        <taxon>Porifera</taxon>
        <taxon>Demospongiae</taxon>
        <taxon>Heteroscleromorpha</taxon>
        <taxon>Haplosclerida</taxon>
        <taxon>Niphatidae</taxon>
        <taxon>Amphimedon</taxon>
    </lineage>
</organism>
<feature type="repeat" description="ANK" evidence="3">
    <location>
        <begin position="737"/>
        <end position="770"/>
    </location>
</feature>
<feature type="repeat" description="ANK" evidence="3">
    <location>
        <begin position="670"/>
        <end position="702"/>
    </location>
</feature>
<dbReference type="InterPro" id="IPR002110">
    <property type="entry name" value="Ankyrin_rpt"/>
</dbReference>
<dbReference type="InterPro" id="IPR050889">
    <property type="entry name" value="Dendritic_Spine_Reg/Scaffold"/>
</dbReference>